<feature type="region of interest" description="Disordered" evidence="1">
    <location>
        <begin position="1"/>
        <end position="290"/>
    </location>
</feature>
<accession>A0AAD4CU84</accession>
<gene>
    <name evidence="2" type="ORF">FE257_001647</name>
</gene>
<evidence type="ECO:0000313" key="3">
    <source>
        <dbReference type="Proteomes" id="UP001194746"/>
    </source>
</evidence>
<protein>
    <recommendedName>
        <fullName evidence="4">Urease accessory protein UreD</fullName>
    </recommendedName>
</protein>
<feature type="compositionally biased region" description="Basic residues" evidence="1">
    <location>
        <begin position="212"/>
        <end position="222"/>
    </location>
</feature>
<reference evidence="2" key="2">
    <citation type="submission" date="2020-02" db="EMBL/GenBank/DDBJ databases">
        <authorList>
            <person name="Gilchrist C.L.M."/>
            <person name="Chooi Y.-H."/>
        </authorList>
    </citation>
    <scope>NUCLEOTIDE SEQUENCE</scope>
    <source>
        <strain evidence="2">MST-FP2251</strain>
    </source>
</reference>
<dbReference type="Proteomes" id="UP001194746">
    <property type="component" value="Unassembled WGS sequence"/>
</dbReference>
<dbReference type="AlphaFoldDB" id="A0AAD4CU84"/>
<feature type="compositionally biased region" description="Basic and acidic residues" evidence="1">
    <location>
        <begin position="174"/>
        <end position="196"/>
    </location>
</feature>
<feature type="compositionally biased region" description="Basic and acidic residues" evidence="1">
    <location>
        <begin position="223"/>
        <end position="239"/>
    </location>
</feature>
<evidence type="ECO:0000256" key="1">
    <source>
        <dbReference type="SAM" id="MobiDB-lite"/>
    </source>
</evidence>
<keyword evidence="3" id="KW-1185">Reference proteome</keyword>
<comment type="caution">
    <text evidence="2">The sequence shown here is derived from an EMBL/GenBank/DDBJ whole genome shotgun (WGS) entry which is preliminary data.</text>
</comment>
<feature type="compositionally biased region" description="Polar residues" evidence="1">
    <location>
        <begin position="89"/>
        <end position="103"/>
    </location>
</feature>
<feature type="compositionally biased region" description="Basic and acidic residues" evidence="1">
    <location>
        <begin position="248"/>
        <end position="262"/>
    </location>
</feature>
<feature type="compositionally biased region" description="Basic residues" evidence="1">
    <location>
        <begin position="42"/>
        <end position="54"/>
    </location>
</feature>
<sequence>MPHKHKRRQDDKSIYDLPPTEIAKSLPVYDPNSKSWKTDKNKKNKNNKNNKNKKPLQNAKGKPIAKPETSRKATAMEDDTPKAFLRLMQRQTQRNQGPSNPSEEAQEPAKKRKRESGDKTNPRKKSATKTAKKPTTTTTTAAAAATTTTDTEPTAPASSAPETQPKLKILPGEKLSDFAARVDRELPLSMMKKSDKPAAAGMPNIREQRQTKHEKHLRRLQKQWREDEKKIQEREAEEREEREDEREEETRQWREWELEAGKAKAKKKGAGKKGKNQNGEDYEPDPWAKLNKARMNKQSNPSFDVVEAPPQLTKPREIFKVRGGAMVNVANVPAAVGSLRQREELATERNNIVEEYRRLMAEKRQS</sequence>
<evidence type="ECO:0008006" key="4">
    <source>
        <dbReference type="Google" id="ProtNLM"/>
    </source>
</evidence>
<proteinExistence type="predicted"/>
<feature type="compositionally biased region" description="Low complexity" evidence="1">
    <location>
        <begin position="133"/>
        <end position="163"/>
    </location>
</feature>
<name>A0AAD4CU84_ASPNN</name>
<dbReference type="PANTHER" id="PTHR40644:SF1">
    <property type="entry name" value="UPF0653 PROTEIN C607.02C"/>
    <property type="match status" value="1"/>
</dbReference>
<feature type="compositionally biased region" description="Basic and acidic residues" evidence="1">
    <location>
        <begin position="68"/>
        <end position="81"/>
    </location>
</feature>
<dbReference type="EMBL" id="VCAU01000012">
    <property type="protein sequence ID" value="KAF9892538.1"/>
    <property type="molecule type" value="Genomic_DNA"/>
</dbReference>
<dbReference type="PANTHER" id="PTHR40644">
    <property type="entry name" value="UPF0653 PROTEIN C607.02C"/>
    <property type="match status" value="1"/>
</dbReference>
<organism evidence="2 3">
    <name type="scientific">Aspergillus nanangensis</name>
    <dbReference type="NCBI Taxonomy" id="2582783"/>
    <lineage>
        <taxon>Eukaryota</taxon>
        <taxon>Fungi</taxon>
        <taxon>Dikarya</taxon>
        <taxon>Ascomycota</taxon>
        <taxon>Pezizomycotina</taxon>
        <taxon>Eurotiomycetes</taxon>
        <taxon>Eurotiomycetidae</taxon>
        <taxon>Eurotiales</taxon>
        <taxon>Aspergillaceae</taxon>
        <taxon>Aspergillus</taxon>
        <taxon>Aspergillus subgen. Circumdati</taxon>
    </lineage>
</organism>
<reference evidence="2" key="1">
    <citation type="journal article" date="2019" name="Beilstein J. Org. Chem.">
        <title>Nanangenines: drimane sesquiterpenoids as the dominant metabolite cohort of a novel Australian fungus, Aspergillus nanangensis.</title>
        <authorList>
            <person name="Lacey H.J."/>
            <person name="Gilchrist C.L.M."/>
            <person name="Crombie A."/>
            <person name="Kalaitzis J.A."/>
            <person name="Vuong D."/>
            <person name="Rutledge P.J."/>
            <person name="Turner P."/>
            <person name="Pitt J.I."/>
            <person name="Lacey E."/>
            <person name="Chooi Y.H."/>
            <person name="Piggott A.M."/>
        </authorList>
    </citation>
    <scope>NUCLEOTIDE SEQUENCE</scope>
    <source>
        <strain evidence="2">MST-FP2251</strain>
    </source>
</reference>
<evidence type="ECO:0000313" key="2">
    <source>
        <dbReference type="EMBL" id="KAF9892538.1"/>
    </source>
</evidence>
<feature type="compositionally biased region" description="Basic residues" evidence="1">
    <location>
        <begin position="263"/>
        <end position="275"/>
    </location>
</feature>
<feature type="compositionally biased region" description="Basic residues" evidence="1">
    <location>
        <begin position="122"/>
        <end position="132"/>
    </location>
</feature>